<dbReference type="RefSeq" id="WP_166459543.1">
    <property type="nucleotide sequence ID" value="NZ_WMBA01000018.1"/>
</dbReference>
<evidence type="ECO:0000313" key="2">
    <source>
        <dbReference type="Proteomes" id="UP000440096"/>
    </source>
</evidence>
<dbReference type="PROSITE" id="PS51257">
    <property type="entry name" value="PROKAR_LIPOPROTEIN"/>
    <property type="match status" value="1"/>
</dbReference>
<evidence type="ECO:0000313" key="1">
    <source>
        <dbReference type="EMBL" id="MTD55123.1"/>
    </source>
</evidence>
<organism evidence="1 2">
    <name type="scientific">Amycolatopsis pithecellobii</name>
    <dbReference type="NCBI Taxonomy" id="664692"/>
    <lineage>
        <taxon>Bacteria</taxon>
        <taxon>Bacillati</taxon>
        <taxon>Actinomycetota</taxon>
        <taxon>Actinomycetes</taxon>
        <taxon>Pseudonocardiales</taxon>
        <taxon>Pseudonocardiaceae</taxon>
        <taxon>Amycolatopsis</taxon>
    </lineage>
</organism>
<dbReference type="EMBL" id="WMBA01000018">
    <property type="protein sequence ID" value="MTD55123.1"/>
    <property type="molecule type" value="Genomic_DNA"/>
</dbReference>
<reference evidence="1 2" key="1">
    <citation type="submission" date="2019-11" db="EMBL/GenBank/DDBJ databases">
        <title>Draft genome of Amycolatopsis RM579.</title>
        <authorList>
            <person name="Duangmal K."/>
            <person name="Mingma R."/>
        </authorList>
    </citation>
    <scope>NUCLEOTIDE SEQUENCE [LARGE SCALE GENOMIC DNA]</scope>
    <source>
        <strain evidence="1 2">RM579</strain>
    </source>
</reference>
<dbReference type="Proteomes" id="UP000440096">
    <property type="component" value="Unassembled WGS sequence"/>
</dbReference>
<dbReference type="AlphaFoldDB" id="A0A6N7Z168"/>
<gene>
    <name evidence="1" type="ORF">GKO32_14195</name>
</gene>
<sequence>MARPAADSGFAGTVSVQLAFAAGVALGGCSGFRGFSGGAGVPADGDGEVVLVPAGGCIVGCAPLDGVPVGCAPGGCAPVDCVPLGCAEVDCAELACVPVGGDPAGGEPVAVADVTPGAGAWVFAASATFPPRCEVIPVPVTNTTAASAMVSSTVPSR</sequence>
<name>A0A6N7Z168_9PSEU</name>
<protein>
    <submittedName>
        <fullName evidence="1">Uncharacterized protein</fullName>
    </submittedName>
</protein>
<accession>A0A6N7Z168</accession>
<proteinExistence type="predicted"/>
<comment type="caution">
    <text evidence="1">The sequence shown here is derived from an EMBL/GenBank/DDBJ whole genome shotgun (WGS) entry which is preliminary data.</text>
</comment>
<keyword evidence="2" id="KW-1185">Reference proteome</keyword>